<accession>A0A016TE73</accession>
<dbReference type="Proteomes" id="UP000024635">
    <property type="component" value="Unassembled WGS sequence"/>
</dbReference>
<evidence type="ECO:0000313" key="2">
    <source>
        <dbReference type="EMBL" id="EYC00986.1"/>
    </source>
</evidence>
<sequence length="157" mass="17296">MYDSMQLAPTTKKKAKGGMGTKTLVIILATCGIAAAKSCESYSSITKGNIEKSQFVAQVEATGDNTVDYKSKYFKLYKPSTFPKDAISLPTTIKIRKPEGDCDSLELVSGDRYIVGCKIAGKCLFVRPFFNVTTREESELLFSTTDTRPRPPPMLPY</sequence>
<comment type="caution">
    <text evidence="2">The sequence shown here is derived from an EMBL/GenBank/DDBJ whole genome shotgun (WGS) entry which is preliminary data.</text>
</comment>
<organism evidence="2 3">
    <name type="scientific">Ancylostoma ceylanicum</name>
    <dbReference type="NCBI Taxonomy" id="53326"/>
    <lineage>
        <taxon>Eukaryota</taxon>
        <taxon>Metazoa</taxon>
        <taxon>Ecdysozoa</taxon>
        <taxon>Nematoda</taxon>
        <taxon>Chromadorea</taxon>
        <taxon>Rhabditida</taxon>
        <taxon>Rhabditina</taxon>
        <taxon>Rhabditomorpha</taxon>
        <taxon>Strongyloidea</taxon>
        <taxon>Ancylostomatidae</taxon>
        <taxon>Ancylostomatinae</taxon>
        <taxon>Ancylostoma</taxon>
    </lineage>
</organism>
<dbReference type="InterPro" id="IPR049084">
    <property type="entry name" value="AceES-2"/>
</dbReference>
<feature type="chain" id="PRO_5001487554" evidence="1">
    <location>
        <begin position="37"/>
        <end position="157"/>
    </location>
</feature>
<keyword evidence="1" id="KW-0732">Signal</keyword>
<protein>
    <submittedName>
        <fullName evidence="2">Uncharacterized protein</fullName>
    </submittedName>
</protein>
<evidence type="ECO:0000256" key="1">
    <source>
        <dbReference type="SAM" id="SignalP"/>
    </source>
</evidence>
<dbReference type="Gene3D" id="2.40.50.780">
    <property type="match status" value="1"/>
</dbReference>
<dbReference type="EMBL" id="JARK01001447">
    <property type="protein sequence ID" value="EYC00986.1"/>
    <property type="molecule type" value="Genomic_DNA"/>
</dbReference>
<reference evidence="3" key="1">
    <citation type="journal article" date="2015" name="Nat. Genet.">
        <title>The genome and transcriptome of the zoonotic hookworm Ancylostoma ceylanicum identify infection-specific gene families.</title>
        <authorList>
            <person name="Schwarz E.M."/>
            <person name="Hu Y."/>
            <person name="Antoshechkin I."/>
            <person name="Miller M.M."/>
            <person name="Sternberg P.W."/>
            <person name="Aroian R.V."/>
        </authorList>
    </citation>
    <scope>NUCLEOTIDE SEQUENCE</scope>
    <source>
        <strain evidence="3">HY135</strain>
    </source>
</reference>
<dbReference type="Pfam" id="PF21556">
    <property type="entry name" value="AceES-2"/>
    <property type="match status" value="1"/>
</dbReference>
<name>A0A016TE73_9BILA</name>
<proteinExistence type="predicted"/>
<keyword evidence="3" id="KW-1185">Reference proteome</keyword>
<gene>
    <name evidence="2" type="primary">Acey_s0111.g233</name>
    <name evidence="2" type="ORF">Y032_0111g233</name>
</gene>
<feature type="signal peptide" evidence="1">
    <location>
        <begin position="1"/>
        <end position="36"/>
    </location>
</feature>
<evidence type="ECO:0000313" key="3">
    <source>
        <dbReference type="Proteomes" id="UP000024635"/>
    </source>
</evidence>
<dbReference type="AlphaFoldDB" id="A0A016TE73"/>